<dbReference type="EMBL" id="SWCJ01000009">
    <property type="protein sequence ID" value="TKB54302.1"/>
    <property type="molecule type" value="Genomic_DNA"/>
</dbReference>
<gene>
    <name evidence="2" type="ORF">FCL42_12995</name>
</gene>
<evidence type="ECO:0000313" key="3">
    <source>
        <dbReference type="Proteomes" id="UP000305675"/>
    </source>
</evidence>
<name>A0A4U1BLW5_9GAMM</name>
<reference evidence="2 3" key="1">
    <citation type="submission" date="2019-04" db="EMBL/GenBank/DDBJ databases">
        <authorList>
            <person name="Hwang J.C."/>
        </authorList>
    </citation>
    <scope>NUCLEOTIDE SEQUENCE [LARGE SCALE GENOMIC DNA]</scope>
    <source>
        <strain evidence="2 3">IMCC35002</strain>
    </source>
</reference>
<dbReference type="Pfam" id="PF11661">
    <property type="entry name" value="DUF2986"/>
    <property type="match status" value="1"/>
</dbReference>
<feature type="compositionally biased region" description="Basic residues" evidence="1">
    <location>
        <begin position="1"/>
        <end position="20"/>
    </location>
</feature>
<evidence type="ECO:0000256" key="1">
    <source>
        <dbReference type="SAM" id="MobiDB-lite"/>
    </source>
</evidence>
<dbReference type="AlphaFoldDB" id="A0A4U1BLW5"/>
<feature type="region of interest" description="Disordered" evidence="1">
    <location>
        <begin position="1"/>
        <end position="55"/>
    </location>
</feature>
<proteinExistence type="predicted"/>
<dbReference type="Proteomes" id="UP000305675">
    <property type="component" value="Unassembled WGS sequence"/>
</dbReference>
<protein>
    <submittedName>
        <fullName evidence="2">DUF2986 domain-containing protein</fullName>
    </submittedName>
</protein>
<dbReference type="RefSeq" id="WP_136863851.1">
    <property type="nucleotide sequence ID" value="NZ_SWCJ01000009.1"/>
</dbReference>
<keyword evidence="3" id="KW-1185">Reference proteome</keyword>
<organism evidence="2 3">
    <name type="scientific">Ferrimonas aestuarii</name>
    <dbReference type="NCBI Taxonomy" id="2569539"/>
    <lineage>
        <taxon>Bacteria</taxon>
        <taxon>Pseudomonadati</taxon>
        <taxon>Pseudomonadota</taxon>
        <taxon>Gammaproteobacteria</taxon>
        <taxon>Alteromonadales</taxon>
        <taxon>Ferrimonadaceae</taxon>
        <taxon>Ferrimonas</taxon>
    </lineage>
</organism>
<sequence>MNRKKKVIQTLKKKAKKANAKKAVNNKPKYVSKAERAQLGAQPQIESETTDDSQD</sequence>
<comment type="caution">
    <text evidence="2">The sequence shown here is derived from an EMBL/GenBank/DDBJ whole genome shotgun (WGS) entry which is preliminary data.</text>
</comment>
<feature type="compositionally biased region" description="Low complexity" evidence="1">
    <location>
        <begin position="21"/>
        <end position="31"/>
    </location>
</feature>
<accession>A0A4U1BLW5</accession>
<evidence type="ECO:0000313" key="2">
    <source>
        <dbReference type="EMBL" id="TKB54302.1"/>
    </source>
</evidence>
<dbReference type="InterPro" id="IPR021677">
    <property type="entry name" value="DUF2986"/>
</dbReference>